<dbReference type="Pfam" id="PF04138">
    <property type="entry name" value="GtrA_DPMS_TM"/>
    <property type="match status" value="1"/>
</dbReference>
<organism evidence="10 11">
    <name type="scientific">Pantoea rodasii</name>
    <dbReference type="NCBI Taxonomy" id="1076549"/>
    <lineage>
        <taxon>Bacteria</taxon>
        <taxon>Pseudomonadati</taxon>
        <taxon>Pseudomonadota</taxon>
        <taxon>Gammaproteobacteria</taxon>
        <taxon>Enterobacterales</taxon>
        <taxon>Erwiniaceae</taxon>
        <taxon>Pantoea</taxon>
    </lineage>
</organism>
<dbReference type="AlphaFoldDB" id="A0A0B1R6H1"/>
<comment type="caution">
    <text evidence="10">The sequence shown here is derived from an EMBL/GenBank/DDBJ whole genome shotgun (WGS) entry which is preliminary data.</text>
</comment>
<comment type="similarity">
    <text evidence="7">Belongs to the gtrA family.</text>
</comment>
<name>A0A0B1R6H1_9GAMM</name>
<feature type="domain" description="GtrA/DPMS transmembrane" evidence="9">
    <location>
        <begin position="7"/>
        <end position="115"/>
    </location>
</feature>
<keyword evidence="5 8" id="KW-0472">Membrane</keyword>
<feature type="transmembrane region" description="Helical" evidence="8">
    <location>
        <begin position="96"/>
        <end position="115"/>
    </location>
</feature>
<gene>
    <name evidence="10" type="ORF">QU24_10230</name>
</gene>
<keyword evidence="2 7" id="KW-0813">Transport</keyword>
<dbReference type="EMBL" id="JTJJ01000034">
    <property type="protein sequence ID" value="KHJ68209.1"/>
    <property type="molecule type" value="Genomic_DNA"/>
</dbReference>
<evidence type="ECO:0000256" key="7">
    <source>
        <dbReference type="PIRNR" id="PIRNR006298"/>
    </source>
</evidence>
<comment type="function">
    <text evidence="6 7">Involved in O antigen modification. Involved in the translocation of bactoprenol-linked glucose across the cytoplasmic membrane.</text>
</comment>
<protein>
    <recommendedName>
        <fullName evidence="7">Bactoprenol-linked glucose translocase</fullName>
    </recommendedName>
</protein>
<feature type="transmembrane region" description="Helical" evidence="8">
    <location>
        <begin position="66"/>
        <end position="84"/>
    </location>
</feature>
<sequence length="119" mass="13379">MLKLFARYSSIGVINTLIHWALFGLLYALGSPQSLANFLAFCVAVTFSFFANARWTFNTQATHLRYLLYVVFMGALALGVGRAADRFAINPLVTLIFFSLLSLLAGFFYSCFIVFRIKK</sequence>
<evidence type="ECO:0000256" key="6">
    <source>
        <dbReference type="ARBA" id="ARBA00025595"/>
    </source>
</evidence>
<dbReference type="GO" id="GO:0000271">
    <property type="term" value="P:polysaccharide biosynthetic process"/>
    <property type="evidence" value="ECO:0007669"/>
    <property type="project" value="InterPro"/>
</dbReference>
<reference evidence="10 11" key="1">
    <citation type="submission" date="2014-11" db="EMBL/GenBank/DDBJ databases">
        <title>Genome sequencing of Pantoea rodasii ND03.</title>
        <authorList>
            <person name="Muhamad Yunos N.Y."/>
            <person name="Chan K.-G."/>
        </authorList>
    </citation>
    <scope>NUCLEOTIDE SEQUENCE [LARGE SCALE GENOMIC DNA]</scope>
    <source>
        <strain evidence="10 11">ND03</strain>
    </source>
</reference>
<evidence type="ECO:0000256" key="3">
    <source>
        <dbReference type="ARBA" id="ARBA00022692"/>
    </source>
</evidence>
<evidence type="ECO:0000256" key="2">
    <source>
        <dbReference type="ARBA" id="ARBA00022448"/>
    </source>
</evidence>
<feature type="transmembrane region" description="Helical" evidence="8">
    <location>
        <begin position="12"/>
        <end position="29"/>
    </location>
</feature>
<keyword evidence="4 8" id="KW-1133">Transmembrane helix</keyword>
<evidence type="ECO:0000256" key="5">
    <source>
        <dbReference type="ARBA" id="ARBA00023136"/>
    </source>
</evidence>
<dbReference type="PANTHER" id="PTHR38459:SF1">
    <property type="entry name" value="PROPHAGE BACTOPRENOL-LINKED GLUCOSE TRANSLOCASE HOMOLOG"/>
    <property type="match status" value="1"/>
</dbReference>
<evidence type="ECO:0000313" key="11">
    <source>
        <dbReference type="Proteomes" id="UP000030853"/>
    </source>
</evidence>
<dbReference type="InterPro" id="IPR007267">
    <property type="entry name" value="GtrA_DPMS_TM"/>
</dbReference>
<dbReference type="PANTHER" id="PTHR38459">
    <property type="entry name" value="PROPHAGE BACTOPRENOL-LINKED GLUCOSE TRANSLOCASE HOMOLOG"/>
    <property type="match status" value="1"/>
</dbReference>
<evidence type="ECO:0000259" key="9">
    <source>
        <dbReference type="Pfam" id="PF04138"/>
    </source>
</evidence>
<keyword evidence="3 8" id="KW-0812">Transmembrane</keyword>
<dbReference type="GO" id="GO:0005886">
    <property type="term" value="C:plasma membrane"/>
    <property type="evidence" value="ECO:0007669"/>
    <property type="project" value="TreeGrafter"/>
</dbReference>
<dbReference type="PIRSF" id="PIRSF006298">
    <property type="entry name" value="GtrA_prd"/>
    <property type="match status" value="1"/>
</dbReference>
<dbReference type="InterPro" id="IPR051401">
    <property type="entry name" value="GtrA_CellWall_Glycosyl"/>
</dbReference>
<evidence type="ECO:0000313" key="10">
    <source>
        <dbReference type="EMBL" id="KHJ68209.1"/>
    </source>
</evidence>
<accession>A0A0B1R6H1</accession>
<evidence type="ECO:0000256" key="1">
    <source>
        <dbReference type="ARBA" id="ARBA00004141"/>
    </source>
</evidence>
<feature type="transmembrane region" description="Helical" evidence="8">
    <location>
        <begin position="35"/>
        <end position="54"/>
    </location>
</feature>
<proteinExistence type="inferred from homology"/>
<dbReference type="RefSeq" id="WP_039330675.1">
    <property type="nucleotide sequence ID" value="NZ_JTJJ01000034.1"/>
</dbReference>
<dbReference type="InterPro" id="IPR016480">
    <property type="entry name" value="Glc_translocase_bactprenl-link"/>
</dbReference>
<comment type="subcellular location">
    <subcellularLocation>
        <location evidence="1">Membrane</location>
        <topology evidence="1">Multi-pass membrane protein</topology>
    </subcellularLocation>
</comment>
<dbReference type="Proteomes" id="UP000030853">
    <property type="component" value="Unassembled WGS sequence"/>
</dbReference>
<evidence type="ECO:0000256" key="8">
    <source>
        <dbReference type="SAM" id="Phobius"/>
    </source>
</evidence>
<evidence type="ECO:0000256" key="4">
    <source>
        <dbReference type="ARBA" id="ARBA00022989"/>
    </source>
</evidence>